<gene>
    <name evidence="4" type="ORF">HETIRDRAFT_426267</name>
</gene>
<reference evidence="4 5" key="1">
    <citation type="journal article" date="2012" name="New Phytol.">
        <title>Insight into trade-off between wood decay and parasitism from the genome of a fungal forest pathogen.</title>
        <authorList>
            <person name="Olson A."/>
            <person name="Aerts A."/>
            <person name="Asiegbu F."/>
            <person name="Belbahri L."/>
            <person name="Bouzid O."/>
            <person name="Broberg A."/>
            <person name="Canback B."/>
            <person name="Coutinho P.M."/>
            <person name="Cullen D."/>
            <person name="Dalman K."/>
            <person name="Deflorio G."/>
            <person name="van Diepen L.T."/>
            <person name="Dunand C."/>
            <person name="Duplessis S."/>
            <person name="Durling M."/>
            <person name="Gonthier P."/>
            <person name="Grimwood J."/>
            <person name="Fossdal C.G."/>
            <person name="Hansson D."/>
            <person name="Henrissat B."/>
            <person name="Hietala A."/>
            <person name="Himmelstrand K."/>
            <person name="Hoffmeister D."/>
            <person name="Hogberg N."/>
            <person name="James T.Y."/>
            <person name="Karlsson M."/>
            <person name="Kohler A."/>
            <person name="Kues U."/>
            <person name="Lee Y.H."/>
            <person name="Lin Y.C."/>
            <person name="Lind M."/>
            <person name="Lindquist E."/>
            <person name="Lombard V."/>
            <person name="Lucas S."/>
            <person name="Lunden K."/>
            <person name="Morin E."/>
            <person name="Murat C."/>
            <person name="Park J."/>
            <person name="Raffaello T."/>
            <person name="Rouze P."/>
            <person name="Salamov A."/>
            <person name="Schmutz J."/>
            <person name="Solheim H."/>
            <person name="Stahlberg J."/>
            <person name="Velez H."/>
            <person name="de Vries R.P."/>
            <person name="Wiebenga A."/>
            <person name="Woodward S."/>
            <person name="Yakovlev I."/>
            <person name="Garbelotto M."/>
            <person name="Martin F."/>
            <person name="Grigoriev I.V."/>
            <person name="Stenlid J."/>
        </authorList>
    </citation>
    <scope>NUCLEOTIDE SEQUENCE [LARGE SCALE GENOMIC DNA]</scope>
    <source>
        <strain evidence="4 5">TC 32-1</strain>
    </source>
</reference>
<dbReference type="GeneID" id="20674101"/>
<feature type="transmembrane region" description="Helical" evidence="2">
    <location>
        <begin position="179"/>
        <end position="200"/>
    </location>
</feature>
<keyword evidence="2" id="KW-1133">Transmembrane helix</keyword>
<name>W4KA28_HETIT</name>
<evidence type="ECO:0000256" key="1">
    <source>
        <dbReference type="SAM" id="MobiDB-lite"/>
    </source>
</evidence>
<evidence type="ECO:0000313" key="4">
    <source>
        <dbReference type="EMBL" id="ETW82692.1"/>
    </source>
</evidence>
<proteinExistence type="predicted"/>
<dbReference type="RefSeq" id="XP_009545027.1">
    <property type="nucleotide sequence ID" value="XM_009546732.1"/>
</dbReference>
<feature type="transmembrane region" description="Helical" evidence="2">
    <location>
        <begin position="136"/>
        <end position="159"/>
    </location>
</feature>
<feature type="region of interest" description="Disordered" evidence="1">
    <location>
        <begin position="231"/>
        <end position="265"/>
    </location>
</feature>
<evidence type="ECO:0000313" key="5">
    <source>
        <dbReference type="Proteomes" id="UP000030671"/>
    </source>
</evidence>
<keyword evidence="3" id="KW-0732">Signal</keyword>
<dbReference type="InParanoid" id="W4KA28"/>
<dbReference type="HOGENOM" id="CLU_044614_9_2_1"/>
<dbReference type="AlphaFoldDB" id="W4KA28"/>
<evidence type="ECO:0000256" key="2">
    <source>
        <dbReference type="SAM" id="Phobius"/>
    </source>
</evidence>
<keyword evidence="5" id="KW-1185">Reference proteome</keyword>
<accession>W4KA28</accession>
<dbReference type="KEGG" id="hir:HETIRDRAFT_426267"/>
<keyword evidence="2" id="KW-0472">Membrane</keyword>
<evidence type="ECO:0000256" key="3">
    <source>
        <dbReference type="SAM" id="SignalP"/>
    </source>
</evidence>
<organism evidence="4 5">
    <name type="scientific">Heterobasidion irregulare (strain TC 32-1)</name>
    <dbReference type="NCBI Taxonomy" id="747525"/>
    <lineage>
        <taxon>Eukaryota</taxon>
        <taxon>Fungi</taxon>
        <taxon>Dikarya</taxon>
        <taxon>Basidiomycota</taxon>
        <taxon>Agaricomycotina</taxon>
        <taxon>Agaricomycetes</taxon>
        <taxon>Russulales</taxon>
        <taxon>Bondarzewiaceae</taxon>
        <taxon>Heterobasidion</taxon>
        <taxon>Heterobasidion annosum species complex</taxon>
    </lineage>
</organism>
<dbReference type="EMBL" id="KI925457">
    <property type="protein sequence ID" value="ETW82692.1"/>
    <property type="molecule type" value="Genomic_DNA"/>
</dbReference>
<sequence length="265" mass="28713">MFAALTCHLVLQWLWVLVLHQSTGSNEPTAPDNDPAEFVASMGSFYLPMINNCALEGIDHVGTQCDSLDISCASISDIHCISTPFGGDFIAFYAIYVLTLATNIIAITLMAVKAWPAQHRRLLRSHLNTTEYRSPALSILALLVESRTLYCVIWIIFLACYVLSNRSSGNAVIAIGETLFAITVQVSVIYPTAVIALAALQETTWDMSVGKDMSQNASHTEMRLVARATCSGTSTTQTGAHRPTPSVDQRSHPHASELGAIDGEL</sequence>
<feature type="transmembrane region" description="Helical" evidence="2">
    <location>
        <begin position="90"/>
        <end position="115"/>
    </location>
</feature>
<dbReference type="Proteomes" id="UP000030671">
    <property type="component" value="Unassembled WGS sequence"/>
</dbReference>
<feature type="chain" id="PRO_5004844372" evidence="3">
    <location>
        <begin position="26"/>
        <end position="265"/>
    </location>
</feature>
<protein>
    <submittedName>
        <fullName evidence="4">Uncharacterized protein</fullName>
    </submittedName>
</protein>
<feature type="signal peptide" evidence="3">
    <location>
        <begin position="1"/>
        <end position="25"/>
    </location>
</feature>
<keyword evidence="2" id="KW-0812">Transmembrane</keyword>